<reference evidence="2" key="1">
    <citation type="submission" date="2023-10" db="EMBL/GenBank/DDBJ databases">
        <title>Genome sequences of Mycoplasma ovipneumoniae isolated from goats.</title>
        <authorList>
            <person name="Spergser J."/>
        </authorList>
    </citation>
    <scope>NUCLEOTIDE SEQUENCE</scope>
    <source>
        <strain evidence="2">279</strain>
        <strain evidence="1">5N</strain>
    </source>
</reference>
<dbReference type="EMBL" id="JAWPFE010000010">
    <property type="protein sequence ID" value="MDW2892753.1"/>
    <property type="molecule type" value="Genomic_DNA"/>
</dbReference>
<protein>
    <submittedName>
        <fullName evidence="2">Uncharacterized protein</fullName>
    </submittedName>
</protein>
<dbReference type="Proteomes" id="UP001281777">
    <property type="component" value="Unassembled WGS sequence"/>
</dbReference>
<evidence type="ECO:0000313" key="2">
    <source>
        <dbReference type="EMBL" id="MDW2898029.1"/>
    </source>
</evidence>
<evidence type="ECO:0000313" key="3">
    <source>
        <dbReference type="Proteomes" id="UP001276398"/>
    </source>
</evidence>
<dbReference type="EMBL" id="JAWPEX010000002">
    <property type="protein sequence ID" value="MDW2898029.1"/>
    <property type="molecule type" value="Genomic_DNA"/>
</dbReference>
<gene>
    <name evidence="2" type="ORF">R7V77_01710</name>
    <name evidence="1" type="ORF">R7W54_02080</name>
</gene>
<dbReference type="AlphaFoldDB" id="A0AAJ2P5Z1"/>
<sequence>MSFNKKKYLFLAPLIVLPWIIPAIIFALQNKNNNFEAKISNPGNNNLFNININDNENLKSKISPNNDLFTISVKDSEALKSNIFSYYDLTRMDKKKTIWLKNSEWMPIFLNDNEKIQEIIKKYLYFESDNFKTYNNKEFNKLSTFFSKEYDKATTEGDNFQKLRANWSFVDYEKIFTKKFFIIDGLNQYKEFFKESDLKEPFLKYKNDNEFFAKNLFFAYIAGKRLANPLLINEKYLPTNLFPIKFLAYKNHNFIISLPEQLFNYKDVSKNRSGIPESEDWFEIYFKFYPKDNFQKTNDLSTIKLNKIQDLYLYNLLDKTSPEFATFLDLMNKKEKILARNNLKITTLYGSKNEQYSKNEPKTEIFSNFDDVKQLIYNKNLSKNLEWEEAFHLSNLFIPGKNTHEPEKFNKFILKSQNVDEIFLDEVFYSEVDKNSGKITLYSLNYKSIFPKTLKNIEKLNYKNLLMFEKIDFGDINIKNVELKTVNSLEEFNNIYKKIQG</sequence>
<name>A0AAJ2P5Z1_9BACT</name>
<proteinExistence type="predicted"/>
<dbReference type="RefSeq" id="WP_318043424.1">
    <property type="nucleotide sequence ID" value="NZ_JAWPEX010000002.1"/>
</dbReference>
<comment type="caution">
    <text evidence="2">The sequence shown here is derived from an EMBL/GenBank/DDBJ whole genome shotgun (WGS) entry which is preliminary data.</text>
</comment>
<evidence type="ECO:0000313" key="1">
    <source>
        <dbReference type="EMBL" id="MDW2892753.1"/>
    </source>
</evidence>
<dbReference type="Proteomes" id="UP001276398">
    <property type="component" value="Unassembled WGS sequence"/>
</dbReference>
<accession>A0AAJ2P5Z1</accession>
<organism evidence="2 3">
    <name type="scientific">Mesomycoplasma ovipneumoniae</name>
    <dbReference type="NCBI Taxonomy" id="29562"/>
    <lineage>
        <taxon>Bacteria</taxon>
        <taxon>Bacillati</taxon>
        <taxon>Mycoplasmatota</taxon>
        <taxon>Mycoplasmoidales</taxon>
        <taxon>Metamycoplasmataceae</taxon>
        <taxon>Mesomycoplasma</taxon>
    </lineage>
</organism>